<organism evidence="1 2">
    <name type="scientific">Hafnia alvei</name>
    <dbReference type="NCBI Taxonomy" id="569"/>
    <lineage>
        <taxon>Bacteria</taxon>
        <taxon>Pseudomonadati</taxon>
        <taxon>Pseudomonadota</taxon>
        <taxon>Gammaproteobacteria</taxon>
        <taxon>Enterobacterales</taxon>
        <taxon>Hafniaceae</taxon>
        <taxon>Hafnia</taxon>
    </lineage>
</organism>
<dbReference type="AlphaFoldDB" id="A0A1C6Z0R2"/>
<gene>
    <name evidence="1" type="ORF">BN1044_02079</name>
</gene>
<dbReference type="Proteomes" id="UP000094844">
    <property type="component" value="Unassembled WGS sequence"/>
</dbReference>
<name>A0A1C6Z0R2_HAFAL</name>
<evidence type="ECO:0000313" key="2">
    <source>
        <dbReference type="Proteomes" id="UP000094844"/>
    </source>
</evidence>
<reference evidence="1 2" key="1">
    <citation type="submission" date="2016-09" db="EMBL/GenBank/DDBJ databases">
        <authorList>
            <person name="Capua I."/>
            <person name="De Benedictis P."/>
            <person name="Joannis T."/>
            <person name="Lombin L.H."/>
            <person name="Cattoli G."/>
        </authorList>
    </citation>
    <scope>NUCLEOTIDE SEQUENCE [LARGE SCALE GENOMIC DNA]</scope>
    <source>
        <strain evidence="1 2">GB001</strain>
    </source>
</reference>
<evidence type="ECO:0000313" key="1">
    <source>
        <dbReference type="EMBL" id="SCM52595.1"/>
    </source>
</evidence>
<accession>A0A1C6Z0R2</accession>
<sequence length="44" mass="4942">MLTSILIYKINQILNLDPPLTKNEAVSPPFTLGIQPLNKAAYMR</sequence>
<protein>
    <submittedName>
        <fullName evidence="1">Uncharacterized protein</fullName>
    </submittedName>
</protein>
<dbReference type="EMBL" id="FMIQ01000036">
    <property type="protein sequence ID" value="SCM52595.1"/>
    <property type="molecule type" value="Genomic_DNA"/>
</dbReference>
<proteinExistence type="predicted"/>